<comment type="similarity">
    <text evidence="2">Belongs to the binding-protein-dependent transport system permease family. FecCD subfamily.</text>
</comment>
<dbReference type="Gene3D" id="1.10.3470.10">
    <property type="entry name" value="ABC transporter involved in vitamin B12 uptake, BtuC"/>
    <property type="match status" value="1"/>
</dbReference>
<dbReference type="SUPFAM" id="SSF81345">
    <property type="entry name" value="ABC transporter involved in vitamin B12 uptake, BtuC"/>
    <property type="match status" value="1"/>
</dbReference>
<evidence type="ECO:0000256" key="1">
    <source>
        <dbReference type="ARBA" id="ARBA00004651"/>
    </source>
</evidence>
<keyword evidence="6 8" id="KW-1133">Transmembrane helix</keyword>
<dbReference type="OrthoDB" id="4455417at2"/>
<evidence type="ECO:0000256" key="7">
    <source>
        <dbReference type="ARBA" id="ARBA00023136"/>
    </source>
</evidence>
<evidence type="ECO:0000256" key="3">
    <source>
        <dbReference type="ARBA" id="ARBA00022448"/>
    </source>
</evidence>
<dbReference type="EMBL" id="CP001778">
    <property type="protein sequence ID" value="ADD43189.1"/>
    <property type="molecule type" value="Genomic_DNA"/>
</dbReference>
<comment type="subcellular location">
    <subcellularLocation>
        <location evidence="1">Cell membrane</location>
        <topology evidence="1">Multi-pass membrane protein</topology>
    </subcellularLocation>
</comment>
<dbReference type="PANTHER" id="PTHR30472:SF37">
    <property type="entry name" value="FE(3+) DICITRATE TRANSPORT SYSTEM PERMEASE PROTEIN FECD-RELATED"/>
    <property type="match status" value="1"/>
</dbReference>
<feature type="transmembrane region" description="Helical" evidence="8">
    <location>
        <begin position="324"/>
        <end position="341"/>
    </location>
</feature>
<feature type="transmembrane region" description="Helical" evidence="8">
    <location>
        <begin position="75"/>
        <end position="98"/>
    </location>
</feature>
<feature type="transmembrane region" description="Helical" evidence="8">
    <location>
        <begin position="119"/>
        <end position="152"/>
    </location>
</feature>
<evidence type="ECO:0000256" key="8">
    <source>
        <dbReference type="SAM" id="Phobius"/>
    </source>
</evidence>
<keyword evidence="5 8" id="KW-0812">Transmembrane</keyword>
<dbReference type="InterPro" id="IPR037294">
    <property type="entry name" value="ABC_BtuC-like"/>
</dbReference>
<keyword evidence="7 8" id="KW-0472">Membrane</keyword>
<dbReference type="HOGENOM" id="CLU_013016_1_1_11"/>
<accession>D3PWG7</accession>
<dbReference type="eggNOG" id="COG0609">
    <property type="taxonomic scope" value="Bacteria"/>
</dbReference>
<feature type="transmembrane region" description="Helical" evidence="8">
    <location>
        <begin position="207"/>
        <end position="227"/>
    </location>
</feature>
<feature type="transmembrane region" description="Helical" evidence="8">
    <location>
        <begin position="33"/>
        <end position="55"/>
    </location>
</feature>
<gene>
    <name evidence="9" type="ordered locus">Snas_3527</name>
</gene>
<keyword evidence="10" id="KW-1185">Reference proteome</keyword>
<keyword evidence="3" id="KW-0813">Transport</keyword>
<dbReference type="Proteomes" id="UP000000844">
    <property type="component" value="Chromosome"/>
</dbReference>
<organism evidence="9 10">
    <name type="scientific">Stackebrandtia nassauensis (strain DSM 44728 / CIP 108903 / NRRL B-16338 / NBRC 102104 / LLR-40K-21)</name>
    <dbReference type="NCBI Taxonomy" id="446470"/>
    <lineage>
        <taxon>Bacteria</taxon>
        <taxon>Bacillati</taxon>
        <taxon>Actinomycetota</taxon>
        <taxon>Actinomycetes</taxon>
        <taxon>Glycomycetales</taxon>
        <taxon>Glycomycetaceae</taxon>
        <taxon>Stackebrandtia</taxon>
    </lineage>
</organism>
<dbReference type="STRING" id="446470.Snas_3527"/>
<dbReference type="KEGG" id="sna:Snas_3527"/>
<reference evidence="9 10" key="1">
    <citation type="journal article" date="2009" name="Stand. Genomic Sci.">
        <title>Complete genome sequence of Stackebrandtia nassauensis type strain (LLR-40K-21).</title>
        <authorList>
            <person name="Munk C."/>
            <person name="Lapidus A."/>
            <person name="Copeland A."/>
            <person name="Jando M."/>
            <person name="Mayilraj S."/>
            <person name="Glavina Del Rio T."/>
            <person name="Nolan M."/>
            <person name="Chen F."/>
            <person name="Lucas S."/>
            <person name="Tice H."/>
            <person name="Cheng J.F."/>
            <person name="Han C."/>
            <person name="Detter J.C."/>
            <person name="Bruce D."/>
            <person name="Goodwin L."/>
            <person name="Chain P."/>
            <person name="Pitluck S."/>
            <person name="Goker M."/>
            <person name="Ovchinikova G."/>
            <person name="Pati A."/>
            <person name="Ivanova N."/>
            <person name="Mavromatis K."/>
            <person name="Chen A."/>
            <person name="Palaniappan K."/>
            <person name="Land M."/>
            <person name="Hauser L."/>
            <person name="Chang Y.J."/>
            <person name="Jeffries C.D."/>
            <person name="Bristow J."/>
            <person name="Eisen J.A."/>
            <person name="Markowitz V."/>
            <person name="Hugenholtz P."/>
            <person name="Kyrpides N.C."/>
            <person name="Klenk H.P."/>
        </authorList>
    </citation>
    <scope>NUCLEOTIDE SEQUENCE [LARGE SCALE GENOMIC DNA]</scope>
    <source>
        <strain evidence="10">DSM 44728 / CIP 108903 / NRRL B-16338 / NBRC 102104 / LLR-40K-21</strain>
    </source>
</reference>
<proteinExistence type="inferred from homology"/>
<dbReference type="CDD" id="cd06550">
    <property type="entry name" value="TM_ABC_iron-siderophores_like"/>
    <property type="match status" value="1"/>
</dbReference>
<protein>
    <submittedName>
        <fullName evidence="9">Transport system permease protein</fullName>
    </submittedName>
</protein>
<dbReference type="GO" id="GO:0005886">
    <property type="term" value="C:plasma membrane"/>
    <property type="evidence" value="ECO:0007669"/>
    <property type="project" value="UniProtKB-SubCell"/>
</dbReference>
<dbReference type="GO" id="GO:0022857">
    <property type="term" value="F:transmembrane transporter activity"/>
    <property type="evidence" value="ECO:0007669"/>
    <property type="project" value="InterPro"/>
</dbReference>
<evidence type="ECO:0000256" key="2">
    <source>
        <dbReference type="ARBA" id="ARBA00007935"/>
    </source>
</evidence>
<evidence type="ECO:0000313" key="9">
    <source>
        <dbReference type="EMBL" id="ADD43189.1"/>
    </source>
</evidence>
<dbReference type="InterPro" id="IPR000522">
    <property type="entry name" value="ABC_transptr_permease_BtuC"/>
</dbReference>
<evidence type="ECO:0000256" key="6">
    <source>
        <dbReference type="ARBA" id="ARBA00022989"/>
    </source>
</evidence>
<keyword evidence="4" id="KW-1003">Cell membrane</keyword>
<evidence type="ECO:0000256" key="5">
    <source>
        <dbReference type="ARBA" id="ARBA00022692"/>
    </source>
</evidence>
<feature type="transmembrane region" description="Helical" evidence="8">
    <location>
        <begin position="164"/>
        <end position="186"/>
    </location>
</feature>
<sequence length="347" mass="35264">MSHDVVRLPGRFSLRVGPVSLVVRRRSAVTAGALLLVLLGAITLSVCVGDTYVTFADAVTAMATGGTGHERLINVLRLPRVVLAVAAGVAFGLAGALIQSVARNPLASPDVIGVSQGAGLAATIALTTGAGFGLLLPVSLVGGLAAAALVLYLGAKHGLAAHRFVLAGIAVAVILKSLIQIVMLAAPAIDAQRAQIWLVGTFAGRGYFEAAVIGIAVAVCLPVLVWAGKAADTTALDDDTARGLGVRVTARRTLLAVLGVVLAAVATASVGAVDFVALVAPQLARRLTGTERPPLWCAALTGAVLTVTADWLGRNVFGSYDVPAGVLTAALGGPFLIYLLIRRRRSS</sequence>
<evidence type="ECO:0000256" key="4">
    <source>
        <dbReference type="ARBA" id="ARBA00022475"/>
    </source>
</evidence>
<dbReference type="GO" id="GO:0033214">
    <property type="term" value="P:siderophore-iron import into cell"/>
    <property type="evidence" value="ECO:0007669"/>
    <property type="project" value="TreeGrafter"/>
</dbReference>
<dbReference type="AlphaFoldDB" id="D3PWG7"/>
<feature type="transmembrane region" description="Helical" evidence="8">
    <location>
        <begin position="254"/>
        <end position="281"/>
    </location>
</feature>
<dbReference type="Pfam" id="PF01032">
    <property type="entry name" value="FecCD"/>
    <property type="match status" value="1"/>
</dbReference>
<dbReference type="PANTHER" id="PTHR30472">
    <property type="entry name" value="FERRIC ENTEROBACTIN TRANSPORT SYSTEM PERMEASE PROTEIN"/>
    <property type="match status" value="1"/>
</dbReference>
<name>D3PWG7_STANL</name>
<dbReference type="RefSeq" id="WP_013018760.1">
    <property type="nucleotide sequence ID" value="NC_013947.1"/>
</dbReference>
<evidence type="ECO:0000313" key="10">
    <source>
        <dbReference type="Proteomes" id="UP000000844"/>
    </source>
</evidence>